<accession>A0AAU7BM35</accession>
<evidence type="ECO:0000256" key="2">
    <source>
        <dbReference type="SAM" id="SignalP"/>
    </source>
</evidence>
<protein>
    <recommendedName>
        <fullName evidence="4">Conjugal transfer protein</fullName>
    </recommendedName>
</protein>
<organism evidence="3">
    <name type="scientific">Pseudomonas sp. 13.2</name>
    <dbReference type="NCBI Taxonomy" id="3144665"/>
    <lineage>
        <taxon>Bacteria</taxon>
        <taxon>Pseudomonadati</taxon>
        <taxon>Pseudomonadota</taxon>
        <taxon>Gammaproteobacteria</taxon>
        <taxon>Pseudomonadales</taxon>
        <taxon>Pseudomonadaceae</taxon>
        <taxon>Pseudomonas</taxon>
    </lineage>
</organism>
<keyword evidence="1" id="KW-1133">Transmembrane helix</keyword>
<feature type="transmembrane region" description="Helical" evidence="1">
    <location>
        <begin position="63"/>
        <end position="87"/>
    </location>
</feature>
<gene>
    <name evidence="3" type="ORF">ABH853_11720</name>
</gene>
<feature type="signal peptide" evidence="2">
    <location>
        <begin position="1"/>
        <end position="33"/>
    </location>
</feature>
<sequence>MKALKTLKAAYDSAKVRATTAIIGALAAPSAFAIEKTDLTQDKSGGKTASDVMSNIDDTAQGGATLLISLVSVGGFVVVAISLYTLWKASKDEREKPMSAIVGLFIGGLMAGVGTVMWIMRNTLVN</sequence>
<keyword evidence="2" id="KW-0732">Signal</keyword>
<reference evidence="3" key="2">
    <citation type="submission" date="2024-05" db="EMBL/GenBank/DDBJ databases">
        <authorList>
            <person name="Mellies J."/>
            <person name="Newton I."/>
        </authorList>
    </citation>
    <scope>NUCLEOTIDE SEQUENCE</scope>
    <source>
        <strain evidence="3">13.2</strain>
    </source>
</reference>
<keyword evidence="1" id="KW-0472">Membrane</keyword>
<proteinExistence type="predicted"/>
<dbReference type="AlphaFoldDB" id="A0AAU7BM35"/>
<name>A0AAU7BM35_9PSED</name>
<keyword evidence="1" id="KW-0812">Transmembrane</keyword>
<evidence type="ECO:0000256" key="1">
    <source>
        <dbReference type="SAM" id="Phobius"/>
    </source>
</evidence>
<dbReference type="EMBL" id="CP157179">
    <property type="protein sequence ID" value="XBG33444.1"/>
    <property type="molecule type" value="Genomic_DNA"/>
</dbReference>
<feature type="chain" id="PRO_5043649737" description="Conjugal transfer protein" evidence="2">
    <location>
        <begin position="34"/>
        <end position="126"/>
    </location>
</feature>
<evidence type="ECO:0000313" key="3">
    <source>
        <dbReference type="EMBL" id="XBG33444.1"/>
    </source>
</evidence>
<evidence type="ECO:0008006" key="4">
    <source>
        <dbReference type="Google" id="ProtNLM"/>
    </source>
</evidence>
<feature type="transmembrane region" description="Helical" evidence="1">
    <location>
        <begin position="99"/>
        <end position="120"/>
    </location>
</feature>
<reference evidence="3" key="1">
    <citation type="journal article" date="2019" name="Microbiol. Resour. Announc.">
        <title>Draft Genome Sequences of Five Environmental Bacterial Isolates That Degrade Polyethylene Terephthalate Plastic.</title>
        <authorList>
            <person name="Leon-Zayas R."/>
            <person name="Roberts C."/>
            <person name="Vague M."/>
            <person name="Mellies J.L."/>
        </authorList>
    </citation>
    <scope>NUCLEOTIDE SEQUENCE</scope>
    <source>
        <strain evidence="3">13.2</strain>
    </source>
</reference>